<dbReference type="Proteomes" id="UP000292347">
    <property type="component" value="Unassembled WGS sequence"/>
</dbReference>
<organism evidence="2 3">
    <name type="scientific">Sphingomonas desiccabilis</name>
    <dbReference type="NCBI Taxonomy" id="429134"/>
    <lineage>
        <taxon>Bacteria</taxon>
        <taxon>Pseudomonadati</taxon>
        <taxon>Pseudomonadota</taxon>
        <taxon>Alphaproteobacteria</taxon>
        <taxon>Sphingomonadales</taxon>
        <taxon>Sphingomonadaceae</taxon>
        <taxon>Sphingomonas</taxon>
    </lineage>
</organism>
<feature type="domain" description="Lysozyme inhibitor LprI-like N-terminal" evidence="1">
    <location>
        <begin position="24"/>
        <end position="109"/>
    </location>
</feature>
<accession>A0A4V1QP56</accession>
<dbReference type="AlphaFoldDB" id="A0A4V1QP56"/>
<gene>
    <name evidence="2" type="ORF">EO081_12465</name>
</gene>
<name>A0A4V1QP56_9SPHN</name>
<dbReference type="InterPro" id="IPR009739">
    <property type="entry name" value="LprI-like_N"/>
</dbReference>
<evidence type="ECO:0000259" key="1">
    <source>
        <dbReference type="Pfam" id="PF07007"/>
    </source>
</evidence>
<dbReference type="EMBL" id="SDPT01000002">
    <property type="protein sequence ID" value="RXZ31994.1"/>
    <property type="molecule type" value="Genomic_DNA"/>
</dbReference>
<dbReference type="Gene3D" id="1.20.1270.180">
    <property type="match status" value="1"/>
</dbReference>
<protein>
    <submittedName>
        <fullName evidence="2">DUF1311 domain-containing protein</fullName>
    </submittedName>
</protein>
<dbReference type="Pfam" id="PF07007">
    <property type="entry name" value="LprI"/>
    <property type="match status" value="1"/>
</dbReference>
<sequence>MPLFALALFLQSAEPVSCPGVDTPSVDACASADLAAADAELNRYYQAAMRRLRSEGEEQTAKELVEAQRAWIRYRDAECGSVYQNWSGGTIRTLMGITCRTRLTKLRTHVIWSHWLTYMDSTPPILPRPDLTSVLPDKAREARP</sequence>
<evidence type="ECO:0000313" key="3">
    <source>
        <dbReference type="Proteomes" id="UP000292347"/>
    </source>
</evidence>
<evidence type="ECO:0000313" key="2">
    <source>
        <dbReference type="EMBL" id="RXZ31994.1"/>
    </source>
</evidence>
<proteinExistence type="predicted"/>
<dbReference type="RefSeq" id="WP_129342207.1">
    <property type="nucleotide sequence ID" value="NZ_JACIDD010000002.1"/>
</dbReference>
<keyword evidence="3" id="KW-1185">Reference proteome</keyword>
<dbReference type="OrthoDB" id="7340239at2"/>
<reference evidence="2 3" key="1">
    <citation type="submission" date="2019-01" db="EMBL/GenBank/DDBJ databases">
        <title>Sphingomonas mucosissima sp. nov. and Sphingomonas desiccabilis sp. nov., from biological soil crusts in the Colorado Plateau, USA.</title>
        <authorList>
            <person name="Zhu D."/>
        </authorList>
    </citation>
    <scope>NUCLEOTIDE SEQUENCE [LARGE SCALE GENOMIC DNA]</scope>
    <source>
        <strain evidence="2 3">CP1D</strain>
    </source>
</reference>
<comment type="caution">
    <text evidence="2">The sequence shown here is derived from an EMBL/GenBank/DDBJ whole genome shotgun (WGS) entry which is preliminary data.</text>
</comment>